<gene>
    <name evidence="1" type="ORF">HUG10_21165</name>
</gene>
<dbReference type="EMBL" id="CP058532">
    <property type="protein sequence ID" value="QLG30099.1"/>
    <property type="molecule type" value="Genomic_DNA"/>
</dbReference>
<dbReference type="RefSeq" id="WP_179171673.1">
    <property type="nucleotide sequence ID" value="NZ_CP058532.1"/>
</dbReference>
<dbReference type="KEGG" id="halg:HUG10_21165"/>
<protein>
    <submittedName>
        <fullName evidence="1">Uncharacterized protein</fullName>
    </submittedName>
</protein>
<proteinExistence type="predicted"/>
<evidence type="ECO:0000313" key="1">
    <source>
        <dbReference type="EMBL" id="QLG30099.1"/>
    </source>
</evidence>
<name>A0A7D5KAT6_9EURY</name>
<dbReference type="Proteomes" id="UP000509750">
    <property type="component" value="Plasmid unnamed3"/>
</dbReference>
<reference evidence="1 2" key="1">
    <citation type="submission" date="2020-07" db="EMBL/GenBank/DDBJ databases">
        <title>Gai3-2, isolated from salt lake.</title>
        <authorList>
            <person name="Cui H."/>
            <person name="Shi X."/>
        </authorList>
    </citation>
    <scope>NUCLEOTIDE SEQUENCE [LARGE SCALE GENOMIC DNA]</scope>
    <source>
        <strain evidence="1 2">Gai3-2</strain>
        <plasmid evidence="1 2">unnamed3</plasmid>
    </source>
</reference>
<dbReference type="AlphaFoldDB" id="A0A7D5KAT6"/>
<accession>A0A7D5KAT6</accession>
<evidence type="ECO:0000313" key="2">
    <source>
        <dbReference type="Proteomes" id="UP000509750"/>
    </source>
</evidence>
<geneLocation type="plasmid" evidence="1 2">
    <name>unnamed3</name>
</geneLocation>
<organism evidence="1 2">
    <name type="scientific">Halorarum halophilum</name>
    <dbReference type="NCBI Taxonomy" id="2743090"/>
    <lineage>
        <taxon>Archaea</taxon>
        <taxon>Methanobacteriati</taxon>
        <taxon>Methanobacteriota</taxon>
        <taxon>Stenosarchaea group</taxon>
        <taxon>Halobacteria</taxon>
        <taxon>Halobacteriales</taxon>
        <taxon>Haloferacaceae</taxon>
        <taxon>Halorarum</taxon>
    </lineage>
</organism>
<keyword evidence="2" id="KW-1185">Reference proteome</keyword>
<keyword evidence="1" id="KW-0614">Plasmid</keyword>
<sequence length="86" mass="9574">MEPKIPSRAESDGNEATATVEITLGHVAESGELALALAEKARELEECAETDVPNRQPVHELHAAICRGASEEFQRVYSEWREERRA</sequence>
<dbReference type="GeneID" id="56031400"/>